<sequence>MMTMMTRAAIAALLLGATGAQAANLVVNGDFEAGNTGFSSGYTYIAPAGQFSLYPEGAYTVDTNANNVHNQWASYGDHTSGSGNYLIVNGAIQSGVTVWESGPIAVTGGTNYFFEAFASNMCCGGFTGAASNLTFSVIGDVSSAVLNTYTTGAPGVWQGFSNQWNSGGNSSVVLRLINGSTDFSGNDFAVDDINFGTTSMVPEPATWAMMILGFGLVGSAMRRRKVVAA</sequence>
<dbReference type="NCBIfam" id="TIGR02595">
    <property type="entry name" value="PEP_CTERM"/>
    <property type="match status" value="1"/>
</dbReference>
<evidence type="ECO:0000313" key="4">
    <source>
        <dbReference type="Proteomes" id="UP000515292"/>
    </source>
</evidence>
<evidence type="ECO:0000259" key="2">
    <source>
        <dbReference type="Pfam" id="PF07589"/>
    </source>
</evidence>
<dbReference type="Gene3D" id="2.60.120.260">
    <property type="entry name" value="Galactose-binding domain-like"/>
    <property type="match status" value="1"/>
</dbReference>
<keyword evidence="1" id="KW-0732">Signal</keyword>
<dbReference type="Pfam" id="PF07589">
    <property type="entry name" value="PEP-CTERM"/>
    <property type="match status" value="1"/>
</dbReference>
<dbReference type="KEGG" id="sand:H3309_00895"/>
<dbReference type="RefSeq" id="WP_182296637.1">
    <property type="nucleotide sequence ID" value="NZ_CP059851.1"/>
</dbReference>
<gene>
    <name evidence="3" type="ORF">H3309_00895</name>
</gene>
<dbReference type="InterPro" id="IPR013424">
    <property type="entry name" value="Ice-binding_C"/>
</dbReference>
<organism evidence="3 4">
    <name type="scientific">Sandaracinobacteroides saxicola</name>
    <dbReference type="NCBI Taxonomy" id="2759707"/>
    <lineage>
        <taxon>Bacteria</taxon>
        <taxon>Pseudomonadati</taxon>
        <taxon>Pseudomonadota</taxon>
        <taxon>Alphaproteobacteria</taxon>
        <taxon>Sphingomonadales</taxon>
        <taxon>Sphingosinicellaceae</taxon>
        <taxon>Sandaracinobacteroides</taxon>
    </lineage>
</organism>
<accession>A0A7G5IIB7</accession>
<dbReference type="NCBIfam" id="NF035944">
    <property type="entry name" value="PEPxxWA-CTERM"/>
    <property type="match status" value="1"/>
</dbReference>
<dbReference type="EMBL" id="CP059851">
    <property type="protein sequence ID" value="QMW23109.1"/>
    <property type="molecule type" value="Genomic_DNA"/>
</dbReference>
<evidence type="ECO:0000313" key="3">
    <source>
        <dbReference type="EMBL" id="QMW23109.1"/>
    </source>
</evidence>
<feature type="chain" id="PRO_5028835852" evidence="1">
    <location>
        <begin position="23"/>
        <end position="229"/>
    </location>
</feature>
<keyword evidence="4" id="KW-1185">Reference proteome</keyword>
<name>A0A7G5IIB7_9SPHN</name>
<proteinExistence type="predicted"/>
<feature type="domain" description="Ice-binding protein C-terminal" evidence="2">
    <location>
        <begin position="201"/>
        <end position="224"/>
    </location>
</feature>
<evidence type="ECO:0000256" key="1">
    <source>
        <dbReference type="SAM" id="SignalP"/>
    </source>
</evidence>
<protein>
    <submittedName>
        <fullName evidence="3">PEP-CTERM sorting domain-containing protein</fullName>
    </submittedName>
</protein>
<dbReference type="AlphaFoldDB" id="A0A7G5IIB7"/>
<dbReference type="Proteomes" id="UP000515292">
    <property type="component" value="Chromosome"/>
</dbReference>
<reference evidence="3 4" key="1">
    <citation type="submission" date="2020-07" db="EMBL/GenBank/DDBJ databases">
        <title>Complete genome sequence for Sandaracinobacter sp. M6.</title>
        <authorList>
            <person name="Tang Y."/>
            <person name="Liu Q."/>
            <person name="Guo Z."/>
            <person name="Lei P."/>
            <person name="Huang B."/>
        </authorList>
    </citation>
    <scope>NUCLEOTIDE SEQUENCE [LARGE SCALE GENOMIC DNA]</scope>
    <source>
        <strain evidence="3 4">M6</strain>
    </source>
</reference>
<feature type="signal peptide" evidence="1">
    <location>
        <begin position="1"/>
        <end position="22"/>
    </location>
</feature>